<dbReference type="EMBL" id="RFFI01000085">
    <property type="protein sequence ID" value="RMI06968.1"/>
    <property type="molecule type" value="Genomic_DNA"/>
</dbReference>
<name>A0A3M2J913_9CELL</name>
<proteinExistence type="predicted"/>
<protein>
    <submittedName>
        <fullName evidence="2">Uncharacterized protein</fullName>
    </submittedName>
</protein>
<evidence type="ECO:0000256" key="1">
    <source>
        <dbReference type="SAM" id="MobiDB-lite"/>
    </source>
</evidence>
<evidence type="ECO:0000313" key="2">
    <source>
        <dbReference type="EMBL" id="RMI06968.1"/>
    </source>
</evidence>
<dbReference type="RefSeq" id="WP_122150113.1">
    <property type="nucleotide sequence ID" value="NZ_RFFI01000085.1"/>
</dbReference>
<organism evidence="2 3">
    <name type="scientific">Cellulomonas triticagri</name>
    <dbReference type="NCBI Taxonomy" id="2483352"/>
    <lineage>
        <taxon>Bacteria</taxon>
        <taxon>Bacillati</taxon>
        <taxon>Actinomycetota</taxon>
        <taxon>Actinomycetes</taxon>
        <taxon>Micrococcales</taxon>
        <taxon>Cellulomonadaceae</taxon>
        <taxon>Cellulomonas</taxon>
    </lineage>
</organism>
<evidence type="ECO:0000313" key="3">
    <source>
        <dbReference type="Proteomes" id="UP000269289"/>
    </source>
</evidence>
<gene>
    <name evidence="2" type="ORF">EBM89_14435</name>
</gene>
<sequence>MHPTLTFDLIQADHRERLETAALLRRDAERRADRRRTTGSRGRPPERLARPRLRLLLVATTAAGTVR</sequence>
<reference evidence="2 3" key="1">
    <citation type="submission" date="2018-10" db="EMBL/GenBank/DDBJ databases">
        <title>Isolation, diversity and antifungal activity of actinobacteria from wheat.</title>
        <authorList>
            <person name="Han C."/>
        </authorList>
    </citation>
    <scope>NUCLEOTIDE SEQUENCE [LARGE SCALE GENOMIC DNA]</scope>
    <source>
        <strain evidence="2 3">NEAU-YY56</strain>
    </source>
</reference>
<feature type="region of interest" description="Disordered" evidence="1">
    <location>
        <begin position="28"/>
        <end position="49"/>
    </location>
</feature>
<dbReference type="AlphaFoldDB" id="A0A3M2J913"/>
<keyword evidence="3" id="KW-1185">Reference proteome</keyword>
<accession>A0A3M2J913</accession>
<dbReference type="Proteomes" id="UP000269289">
    <property type="component" value="Unassembled WGS sequence"/>
</dbReference>
<comment type="caution">
    <text evidence="2">The sequence shown here is derived from an EMBL/GenBank/DDBJ whole genome shotgun (WGS) entry which is preliminary data.</text>
</comment>